<proteinExistence type="predicted"/>
<evidence type="ECO:0000313" key="2">
    <source>
        <dbReference type="Proteomes" id="UP000011704"/>
    </source>
</evidence>
<dbReference type="InParanoid" id="M1ZES5"/>
<protein>
    <submittedName>
        <fullName evidence="1">Uncharacterized protein</fullName>
    </submittedName>
</protein>
<dbReference type="Proteomes" id="UP000011704">
    <property type="component" value="Unassembled WGS sequence"/>
</dbReference>
<accession>M1ZES5</accession>
<keyword evidence="2" id="KW-1185">Reference proteome</keyword>
<dbReference type="EMBL" id="CAQJ01000105">
    <property type="protein sequence ID" value="CCQ92092.1"/>
    <property type="molecule type" value="Genomic_DNA"/>
</dbReference>
<gene>
    <name evidence="1" type="ORF">NITGR_950050</name>
</gene>
<dbReference type="AlphaFoldDB" id="M1ZES5"/>
<evidence type="ECO:0000313" key="1">
    <source>
        <dbReference type="EMBL" id="CCQ92092.1"/>
    </source>
</evidence>
<organism evidence="1 2">
    <name type="scientific">Nitrospina gracilis (strain 3/211)</name>
    <dbReference type="NCBI Taxonomy" id="1266370"/>
    <lineage>
        <taxon>Bacteria</taxon>
        <taxon>Pseudomonadati</taxon>
        <taxon>Nitrospinota/Tectimicrobiota group</taxon>
        <taxon>Nitrospinota</taxon>
        <taxon>Nitrospinia</taxon>
        <taxon>Nitrospinales</taxon>
        <taxon>Nitrospinaceae</taxon>
        <taxon>Nitrospina</taxon>
    </lineage>
</organism>
<dbReference type="STRING" id="1266370.NITGR_950050"/>
<sequence>MIASFILLPTLLVFGEEEYVETVYLTKMEALKLAFPNTRLVKKKKVWLSEAQREAISSILEEDYDERRLTWYIGLDEKKSPWATWWWETRSAAPIPSRSWWSSIRMERCGMSKSWSIASRTGGRCDLSPS</sequence>
<comment type="caution">
    <text evidence="1">The sequence shown here is derived from an EMBL/GenBank/DDBJ whole genome shotgun (WGS) entry which is preliminary data.</text>
</comment>
<dbReference type="HOGENOM" id="CLU_1935797_0_0_0"/>
<name>M1ZES5_NITG3</name>
<reference evidence="1 2" key="1">
    <citation type="journal article" date="2013" name="Front. Microbiol.">
        <title>The genome of Nitrospina gracilis illuminates the metabolism and evolution of the major marine nitrite oxidizer.</title>
        <authorList>
            <person name="Luecker S."/>
            <person name="Nowka B."/>
            <person name="Rattei T."/>
            <person name="Spieck E."/>
            <person name="and Daims H."/>
        </authorList>
    </citation>
    <scope>NUCLEOTIDE SEQUENCE [LARGE SCALE GENOMIC DNA]</scope>
    <source>
        <strain evidence="1 2">3/211</strain>
    </source>
</reference>